<organism evidence="2 3">
    <name type="scientific">Bailinhaonella thermotolerans</name>
    <dbReference type="NCBI Taxonomy" id="1070861"/>
    <lineage>
        <taxon>Bacteria</taxon>
        <taxon>Bacillati</taxon>
        <taxon>Actinomycetota</taxon>
        <taxon>Actinomycetes</taxon>
        <taxon>Streptosporangiales</taxon>
        <taxon>Streptosporangiaceae</taxon>
        <taxon>Bailinhaonella</taxon>
    </lineage>
</organism>
<feature type="compositionally biased region" description="Low complexity" evidence="1">
    <location>
        <begin position="491"/>
        <end position="504"/>
    </location>
</feature>
<dbReference type="EMBL" id="QZEY01000029">
    <property type="protein sequence ID" value="RJL20695.1"/>
    <property type="molecule type" value="Genomic_DNA"/>
</dbReference>
<protein>
    <submittedName>
        <fullName evidence="2">Uncharacterized protein</fullName>
    </submittedName>
</protein>
<accession>A0A3A3ZYV2</accession>
<name>A0A3A3ZYV2_9ACTN</name>
<feature type="compositionally biased region" description="Low complexity" evidence="1">
    <location>
        <begin position="400"/>
        <end position="420"/>
    </location>
</feature>
<feature type="compositionally biased region" description="Low complexity" evidence="1">
    <location>
        <begin position="459"/>
        <end position="479"/>
    </location>
</feature>
<comment type="caution">
    <text evidence="2">The sequence shown here is derived from an EMBL/GenBank/DDBJ whole genome shotgun (WGS) entry which is preliminary data.</text>
</comment>
<feature type="region of interest" description="Disordered" evidence="1">
    <location>
        <begin position="399"/>
        <end position="530"/>
    </location>
</feature>
<feature type="compositionally biased region" description="Polar residues" evidence="1">
    <location>
        <begin position="435"/>
        <end position="450"/>
    </location>
</feature>
<proteinExistence type="predicted"/>
<dbReference type="AlphaFoldDB" id="A0A3A3ZYV2"/>
<dbReference type="PRINTS" id="PR01217">
    <property type="entry name" value="PRICHEXTENSN"/>
</dbReference>
<dbReference type="SUPFAM" id="SSF53756">
    <property type="entry name" value="UDP-Glycosyltransferase/glycogen phosphorylase"/>
    <property type="match status" value="1"/>
</dbReference>
<dbReference type="Gene3D" id="3.40.50.12580">
    <property type="match status" value="1"/>
</dbReference>
<sequence>MTAEGPAARWRAAERARWQTFDCPRTVLAIARTHTSALRLLDALTVFDGDERVQVLFAFDESSAFGGGVARSLAERGARVVPWEEVRDLDHDLALTASENVDLGRVDGPVVVLPHGIGFHKYVPDSNGGGERVSGVVPVRHLRGKDVLMAVSHPAQRDALRPVCPEAAERCVVVGDPVLDRLTASLPLRDLYRAELGVARHQRLVVLTSTWGRDSLLGARPRLPAELLAALPADEYRVALAAHPNIASWHGEFHLSQALAGARAAGLLRLPPADGWQAALVAADLVIGDHGSVTLYAAALDRPLLLNPPSATTVPGTPPADLARSAPRLSADHDLAEQLARAADAHVPGRFADLTAGCSPTGASPSRSSAPCCTSAWPCPSRIALPRSWPSPRRARWRRLPAATRSSPAPSPPARSSCGAIPPPASGPARASPGRTGTSPVRRTSPTAFSPRTPPSWCAPASRTAPRRAPGSPPRSATIPAPPWPPPRPPAAASASSATPANSRSPPPTPPSPPQPSTPLSKPVSRPRAP</sequence>
<feature type="compositionally biased region" description="Pro residues" evidence="1">
    <location>
        <begin position="505"/>
        <end position="517"/>
    </location>
</feature>
<dbReference type="RefSeq" id="WP_119931698.1">
    <property type="nucleotide sequence ID" value="NZ_QZEY01000029.1"/>
</dbReference>
<dbReference type="InterPro" id="IPR043148">
    <property type="entry name" value="TagF_C"/>
</dbReference>
<evidence type="ECO:0000256" key="1">
    <source>
        <dbReference type="SAM" id="MobiDB-lite"/>
    </source>
</evidence>
<keyword evidence="3" id="KW-1185">Reference proteome</keyword>
<evidence type="ECO:0000313" key="2">
    <source>
        <dbReference type="EMBL" id="RJL20695.1"/>
    </source>
</evidence>
<dbReference type="Proteomes" id="UP000265768">
    <property type="component" value="Unassembled WGS sequence"/>
</dbReference>
<dbReference type="OrthoDB" id="3661391at2"/>
<reference evidence="2 3" key="1">
    <citation type="submission" date="2018-09" db="EMBL/GenBank/DDBJ databases">
        <title>YIM 75507 draft genome.</title>
        <authorList>
            <person name="Tang S."/>
            <person name="Feng Y."/>
        </authorList>
    </citation>
    <scope>NUCLEOTIDE SEQUENCE [LARGE SCALE GENOMIC DNA]</scope>
    <source>
        <strain evidence="2 3">YIM 75507</strain>
    </source>
</reference>
<evidence type="ECO:0000313" key="3">
    <source>
        <dbReference type="Proteomes" id="UP000265768"/>
    </source>
</evidence>
<gene>
    <name evidence="2" type="ORF">D5H75_39210</name>
</gene>
<feature type="compositionally biased region" description="Pro residues" evidence="1">
    <location>
        <begin position="480"/>
        <end position="490"/>
    </location>
</feature>